<gene>
    <name evidence="1" type="ORF">BECKTUN1418D_GA0071000_106811</name>
</gene>
<dbReference type="InterPro" id="IPR029044">
    <property type="entry name" value="Nucleotide-diphossugar_trans"/>
</dbReference>
<evidence type="ECO:0000313" key="1">
    <source>
        <dbReference type="EMBL" id="VFK57720.1"/>
    </source>
</evidence>
<dbReference type="CDD" id="cd00761">
    <property type="entry name" value="Glyco_tranf_GTA_type"/>
    <property type="match status" value="1"/>
</dbReference>
<protein>
    <submittedName>
        <fullName evidence="1">Glycosyl transferase family 2</fullName>
    </submittedName>
</protein>
<dbReference type="Gene3D" id="3.90.550.10">
    <property type="entry name" value="Spore Coat Polysaccharide Biosynthesis Protein SpsA, Chain A"/>
    <property type="match status" value="1"/>
</dbReference>
<sequence length="475" mass="53930">MRVPFSPEKIREANSYLRKHQLSLSRILTPPRPDLGLIVVIPCYNEPNIGLVLDCLWHCKRPACGVEVIVLVNAVYADAPHVHAQNRRTVMFTKNWIAAHQDDSLQFHVLDFPGLPPRHAGVGLARKLGMDEAVARFTAAGNPDGIIACLDADCCCDGNYLTALVAHFRASLESPGCAVYFEHPLDSKTLYDSSIDLKITSCENNQIPSSINDDQLARRARAAIVGYELHLRYYVHGLRYAGSPYAFYTVGSCMAVRTRIYEKQGGMNRRKAGEDFYFLQKIIGLGNFTELRSTRVLPSPRISERVPFGTGRMIGNSLGRGEHVFYTYAPEVFRDLRLFLSRIGNLYDDEKVDSRFVTDYLTMDPAAAELSEYLPAFLTRQRFNERWAEIRRNAASSRTFLKRFHHWFNALLTLQFIHFATAHRYPKISVEQAAHRLLEWSGEKQNSVNHSNGNTSDQQETLLLRYRTIDREGVG</sequence>
<accession>A0A450ZVA6</accession>
<name>A0A450ZVA6_9GAMM</name>
<organism evidence="1">
    <name type="scientific">Candidatus Kentrum sp. TUN</name>
    <dbReference type="NCBI Taxonomy" id="2126343"/>
    <lineage>
        <taxon>Bacteria</taxon>
        <taxon>Pseudomonadati</taxon>
        <taxon>Pseudomonadota</taxon>
        <taxon>Gammaproteobacteria</taxon>
        <taxon>Candidatus Kentrum</taxon>
    </lineage>
</organism>
<dbReference type="SUPFAM" id="SSF53448">
    <property type="entry name" value="Nucleotide-diphospho-sugar transferases"/>
    <property type="match status" value="1"/>
</dbReference>
<dbReference type="EMBL" id="CAADFX010000068">
    <property type="protein sequence ID" value="VFK57720.1"/>
    <property type="molecule type" value="Genomic_DNA"/>
</dbReference>
<keyword evidence="1" id="KW-0808">Transferase</keyword>
<reference evidence="1" key="1">
    <citation type="submission" date="2019-02" db="EMBL/GenBank/DDBJ databases">
        <authorList>
            <person name="Gruber-Vodicka R. H."/>
            <person name="Seah K. B. B."/>
        </authorList>
    </citation>
    <scope>NUCLEOTIDE SEQUENCE</scope>
    <source>
        <strain evidence="1">BECK_BY1</strain>
    </source>
</reference>
<dbReference type="AlphaFoldDB" id="A0A450ZVA6"/>
<dbReference type="GO" id="GO:0016740">
    <property type="term" value="F:transferase activity"/>
    <property type="evidence" value="ECO:0007669"/>
    <property type="project" value="UniProtKB-KW"/>
</dbReference>
<proteinExistence type="predicted"/>